<organism evidence="2 3">
    <name type="scientific">Alkalihalophilus pseudofirmus</name>
    <name type="common">Bacillus pseudofirmus</name>
    <dbReference type="NCBI Taxonomy" id="79885"/>
    <lineage>
        <taxon>Bacteria</taxon>
        <taxon>Bacillati</taxon>
        <taxon>Bacillota</taxon>
        <taxon>Bacilli</taxon>
        <taxon>Bacillales</taxon>
        <taxon>Bacillaceae</taxon>
        <taxon>Alkalihalophilus</taxon>
    </lineage>
</organism>
<dbReference type="PROSITE" id="PS51257">
    <property type="entry name" value="PROKAR_LIPOPROTEIN"/>
    <property type="match status" value="1"/>
</dbReference>
<feature type="chain" id="PRO_5042556751" evidence="1">
    <location>
        <begin position="23"/>
        <end position="213"/>
    </location>
</feature>
<reference evidence="2" key="1">
    <citation type="submission" date="2023-10" db="EMBL/GenBank/DDBJ databases">
        <title>Screening of Alkalihalophilus pseudofirmusBZ-TG-HK211 and Its Alleviation of Salt Stress on Rapeseed Growth.</title>
        <authorList>
            <person name="Zhao B."/>
            <person name="Guo T."/>
        </authorList>
    </citation>
    <scope>NUCLEOTIDE SEQUENCE</scope>
    <source>
        <strain evidence="2">BZ-TG-HK211</strain>
    </source>
</reference>
<protein>
    <submittedName>
        <fullName evidence="2">YhcN/YlaJ family sporulation lipoprotein</fullName>
    </submittedName>
</protein>
<accession>A0AAJ2NPK9</accession>
<keyword evidence="2" id="KW-0449">Lipoprotein</keyword>
<comment type="caution">
    <text evidence="2">The sequence shown here is derived from an EMBL/GenBank/DDBJ whole genome shotgun (WGS) entry which is preliminary data.</text>
</comment>
<dbReference type="RefSeq" id="WP_323466996.1">
    <property type="nucleotide sequence ID" value="NZ_CP144224.1"/>
</dbReference>
<dbReference type="AlphaFoldDB" id="A0AAJ2NPK9"/>
<dbReference type="EMBL" id="JAWJAY010000003">
    <property type="protein sequence ID" value="MDV2886153.1"/>
    <property type="molecule type" value="Genomic_DNA"/>
</dbReference>
<evidence type="ECO:0000313" key="2">
    <source>
        <dbReference type="EMBL" id="MDV2886153.1"/>
    </source>
</evidence>
<proteinExistence type="predicted"/>
<name>A0AAJ2NPK9_ALKPS</name>
<gene>
    <name evidence="2" type="ORF">RYX45_13270</name>
</gene>
<keyword evidence="1" id="KW-0732">Signal</keyword>
<sequence length="213" mass="24340">MIKKSMVISGVAALMLMTGCQMNDVGQQSMQRTANPNYGPMQTNHGYYPMGMGQQNQNNDYNHYGYTRYQKQQVEANGRQQSTPMFDRTELSDTVTRMVLTNETVSEAATLVTDKYVLVAYDCDTNDRDYVADQVKRSAISVVPRYYEVYITDDHSHFEDIERFQDGSTTAGNLDGTLKQTIQEMRQSPQGAYNEDTDDNMNVMEKKHQKLMD</sequence>
<dbReference type="Proteomes" id="UP001285636">
    <property type="component" value="Unassembled WGS sequence"/>
</dbReference>
<feature type="signal peptide" evidence="1">
    <location>
        <begin position="1"/>
        <end position="22"/>
    </location>
</feature>
<evidence type="ECO:0000313" key="3">
    <source>
        <dbReference type="Proteomes" id="UP001285636"/>
    </source>
</evidence>
<dbReference type="InterPro" id="IPR019076">
    <property type="entry name" value="Spore_lipoprot_YhcN/YlaJ-like"/>
</dbReference>
<dbReference type="Pfam" id="PF09580">
    <property type="entry name" value="Spore_YhcN_YlaJ"/>
    <property type="match status" value="1"/>
</dbReference>
<evidence type="ECO:0000256" key="1">
    <source>
        <dbReference type="SAM" id="SignalP"/>
    </source>
</evidence>